<gene>
    <name evidence="18" type="primary">LOC115627053</name>
</gene>
<dbReference type="RefSeq" id="XP_030378461.1">
    <property type="nucleotide sequence ID" value="XM_030522601.1"/>
</dbReference>
<keyword evidence="9" id="KW-0325">Glycoprotein</keyword>
<dbReference type="PROSITE" id="PS00018">
    <property type="entry name" value="EF_HAND_1"/>
    <property type="match status" value="2"/>
</dbReference>
<comment type="catalytic activity">
    <reaction evidence="1 13">
        <text>[protein]-peptidylproline (omega=180) = [protein]-peptidylproline (omega=0)</text>
        <dbReference type="Rhea" id="RHEA:16237"/>
        <dbReference type="Rhea" id="RHEA-COMP:10747"/>
        <dbReference type="Rhea" id="RHEA-COMP:10748"/>
        <dbReference type="ChEBI" id="CHEBI:83833"/>
        <dbReference type="ChEBI" id="CHEBI:83834"/>
        <dbReference type="EC" id="5.2.1.8"/>
    </reaction>
</comment>
<keyword evidence="3" id="KW-0732">Signal</keyword>
<keyword evidence="6" id="KW-0106">Calcium</keyword>
<evidence type="ECO:0000256" key="7">
    <source>
        <dbReference type="ARBA" id="ARBA00023110"/>
    </source>
</evidence>
<accession>A0A6J2TP87</accession>
<dbReference type="InterPro" id="IPR018247">
    <property type="entry name" value="EF_Hand_1_Ca_BS"/>
</dbReference>
<dbReference type="GO" id="GO:0003755">
    <property type="term" value="F:peptidyl-prolyl cis-trans isomerase activity"/>
    <property type="evidence" value="ECO:0007669"/>
    <property type="project" value="UniProtKB-KW"/>
</dbReference>
<evidence type="ECO:0000313" key="18">
    <source>
        <dbReference type="RefSeq" id="XP_030378461.1"/>
    </source>
</evidence>
<evidence type="ECO:0000256" key="3">
    <source>
        <dbReference type="ARBA" id="ARBA00022729"/>
    </source>
</evidence>
<comment type="function">
    <text evidence="11">PPIase which accelerates the folding of proteins during protein synthesis. Has a preference for substrates containing 4-hydroxylproline modifications, including type III collagen. May also target type VI and type X collagens.</text>
</comment>
<dbReference type="OrthoDB" id="1902587at2759"/>
<dbReference type="Gene3D" id="3.10.50.40">
    <property type="match status" value="1"/>
</dbReference>
<feature type="domain" description="PPIase FKBP-type" evidence="15">
    <location>
        <begin position="83"/>
        <end position="172"/>
    </location>
</feature>
<dbReference type="InterPro" id="IPR052273">
    <property type="entry name" value="PPIase_FKBP"/>
</dbReference>
<keyword evidence="5" id="KW-0256">Endoplasmic reticulum</keyword>
<dbReference type="InterPro" id="IPR002048">
    <property type="entry name" value="EF_hand_dom"/>
</dbReference>
<dbReference type="CTD" id="55033"/>
<dbReference type="SUPFAM" id="SSF47473">
    <property type="entry name" value="EF-hand"/>
    <property type="match status" value="1"/>
</dbReference>
<dbReference type="PANTHER" id="PTHR46222:SF3">
    <property type="entry name" value="PEPTIDYLPROLYL ISOMERASE"/>
    <property type="match status" value="1"/>
</dbReference>
<dbReference type="GO" id="GO:0005783">
    <property type="term" value="C:endoplasmic reticulum"/>
    <property type="evidence" value="ECO:0007669"/>
    <property type="project" value="UniProtKB-ARBA"/>
</dbReference>
<dbReference type="SUPFAM" id="SSF54534">
    <property type="entry name" value="FKBP-like"/>
    <property type="match status" value="1"/>
</dbReference>
<dbReference type="CDD" id="cd00051">
    <property type="entry name" value="EFh"/>
    <property type="match status" value="1"/>
</dbReference>
<keyword evidence="10 13" id="KW-0413">Isomerase</keyword>
<keyword evidence="7 13" id="KW-0697">Rotamase</keyword>
<dbReference type="FunFam" id="3.10.50.40:FF:000006">
    <property type="entry name" value="Peptidyl-prolyl cis-trans isomerase"/>
    <property type="match status" value="1"/>
</dbReference>
<dbReference type="PROSITE" id="PS50059">
    <property type="entry name" value="FKBP_PPIASE"/>
    <property type="match status" value="1"/>
</dbReference>
<dbReference type="PANTHER" id="PTHR46222">
    <property type="entry name" value="PEPTIDYL-PROLYL CIS-TRANS ISOMERASE FKBP7/14"/>
    <property type="match status" value="1"/>
</dbReference>
<dbReference type="PROSITE" id="PS50222">
    <property type="entry name" value="EF_HAND_2"/>
    <property type="match status" value="2"/>
</dbReference>
<dbReference type="Pfam" id="PF13499">
    <property type="entry name" value="EF-hand_7"/>
    <property type="match status" value="1"/>
</dbReference>
<dbReference type="Gene3D" id="1.10.238.10">
    <property type="entry name" value="EF-hand"/>
    <property type="match status" value="1"/>
</dbReference>
<dbReference type="GeneID" id="115627053"/>
<evidence type="ECO:0000256" key="10">
    <source>
        <dbReference type="ARBA" id="ARBA00023235"/>
    </source>
</evidence>
<evidence type="ECO:0000256" key="12">
    <source>
        <dbReference type="ARBA" id="ARBA00063812"/>
    </source>
</evidence>
<dbReference type="Pfam" id="PF00254">
    <property type="entry name" value="FKBP_C"/>
    <property type="match status" value="1"/>
</dbReference>
<evidence type="ECO:0000259" key="16">
    <source>
        <dbReference type="PROSITE" id="PS50222"/>
    </source>
</evidence>
<comment type="subunit">
    <text evidence="12">Monomer. Homodimer. Interacts with type III, type IV and type X collagens.</text>
</comment>
<protein>
    <recommendedName>
        <fullName evidence="13">peptidylprolyl isomerase</fullName>
        <ecNumber evidence="13">5.2.1.8</ecNumber>
    </recommendedName>
</protein>
<evidence type="ECO:0000256" key="1">
    <source>
        <dbReference type="ARBA" id="ARBA00000971"/>
    </source>
</evidence>
<dbReference type="EC" id="5.2.1.8" evidence="13"/>
<keyword evidence="4" id="KW-0677">Repeat</keyword>
<organism evidence="17 18">
    <name type="scientific">Drosophila lebanonensis</name>
    <name type="common">Fruit fly</name>
    <name type="synonym">Scaptodrosophila lebanonensis</name>
    <dbReference type="NCBI Taxonomy" id="7225"/>
    <lineage>
        <taxon>Eukaryota</taxon>
        <taxon>Metazoa</taxon>
        <taxon>Ecdysozoa</taxon>
        <taxon>Arthropoda</taxon>
        <taxon>Hexapoda</taxon>
        <taxon>Insecta</taxon>
        <taxon>Pterygota</taxon>
        <taxon>Neoptera</taxon>
        <taxon>Endopterygota</taxon>
        <taxon>Diptera</taxon>
        <taxon>Brachycera</taxon>
        <taxon>Muscomorpha</taxon>
        <taxon>Ephydroidea</taxon>
        <taxon>Drosophilidae</taxon>
        <taxon>Scaptodrosophila</taxon>
    </lineage>
</organism>
<keyword evidence="17" id="KW-1185">Reference proteome</keyword>
<evidence type="ECO:0000256" key="2">
    <source>
        <dbReference type="ARBA" id="ARBA00022723"/>
    </source>
</evidence>
<evidence type="ECO:0000256" key="4">
    <source>
        <dbReference type="ARBA" id="ARBA00022737"/>
    </source>
</evidence>
<sequence length="255" mass="28671">MPSRRYFEQLLCALRSWQLVVGSLSLLASFVSYKEINNTQHKKAMMKSMLIFSCLLVASVRSEDLKVDVISKPDVCDQKSKNGDSLTMHYTGTLQADGKKFDSSLDRDQPFTFQLGAGQVIKGWDQGLLDMCVGEKRKLTIPPQLGYGDQGAGNVIPAKATLVFEVELLNIGNTPPTTNVFKEIDENSDKQLSREEVSEYLKKQMTAVEGQDSDELKNMLQENDKLVEEIFQHEDKDKNGFISHDEFSGPKHDEL</sequence>
<name>A0A6J2TP87_DROLE</name>
<evidence type="ECO:0000256" key="13">
    <source>
        <dbReference type="PROSITE-ProRule" id="PRU00277"/>
    </source>
</evidence>
<keyword evidence="2" id="KW-0479">Metal-binding</keyword>
<dbReference type="InterPro" id="IPR001179">
    <property type="entry name" value="PPIase_FKBP_dom"/>
</dbReference>
<evidence type="ECO:0000256" key="9">
    <source>
        <dbReference type="ARBA" id="ARBA00023180"/>
    </source>
</evidence>
<keyword evidence="8" id="KW-1015">Disulfide bond</keyword>
<proteinExistence type="predicted"/>
<dbReference type="InterPro" id="IPR046357">
    <property type="entry name" value="PPIase_dom_sf"/>
</dbReference>
<evidence type="ECO:0000313" key="17">
    <source>
        <dbReference type="Proteomes" id="UP000504634"/>
    </source>
</evidence>
<feature type="domain" description="EF-hand" evidence="16">
    <location>
        <begin position="222"/>
        <end position="255"/>
    </location>
</feature>
<dbReference type="Proteomes" id="UP000504634">
    <property type="component" value="Unplaced"/>
</dbReference>
<evidence type="ECO:0000259" key="15">
    <source>
        <dbReference type="PROSITE" id="PS50059"/>
    </source>
</evidence>
<evidence type="ECO:0000256" key="5">
    <source>
        <dbReference type="ARBA" id="ARBA00022824"/>
    </source>
</evidence>
<evidence type="ECO:0000256" key="14">
    <source>
        <dbReference type="SAM" id="MobiDB-lite"/>
    </source>
</evidence>
<dbReference type="InterPro" id="IPR011992">
    <property type="entry name" value="EF-hand-dom_pair"/>
</dbReference>
<dbReference type="FunFam" id="1.10.238.10:FF:000118">
    <property type="entry name" value="Peptidylprolyl isomerase"/>
    <property type="match status" value="1"/>
</dbReference>
<feature type="region of interest" description="Disordered" evidence="14">
    <location>
        <begin position="231"/>
        <end position="255"/>
    </location>
</feature>
<dbReference type="GO" id="GO:0005509">
    <property type="term" value="F:calcium ion binding"/>
    <property type="evidence" value="ECO:0007669"/>
    <property type="project" value="InterPro"/>
</dbReference>
<feature type="domain" description="EF-hand" evidence="16">
    <location>
        <begin position="179"/>
        <end position="207"/>
    </location>
</feature>
<evidence type="ECO:0000256" key="8">
    <source>
        <dbReference type="ARBA" id="ARBA00023157"/>
    </source>
</evidence>
<evidence type="ECO:0000256" key="6">
    <source>
        <dbReference type="ARBA" id="ARBA00022837"/>
    </source>
</evidence>
<evidence type="ECO:0000256" key="11">
    <source>
        <dbReference type="ARBA" id="ARBA00059888"/>
    </source>
</evidence>
<dbReference type="AlphaFoldDB" id="A0A6J2TP87"/>
<reference evidence="18" key="1">
    <citation type="submission" date="2025-08" db="UniProtKB">
        <authorList>
            <consortium name="RefSeq"/>
        </authorList>
    </citation>
    <scope>IDENTIFICATION</scope>
    <source>
        <strain evidence="18">11010-0011.00</strain>
        <tissue evidence="18">Whole body</tissue>
    </source>
</reference>